<feature type="domain" description="RNA polymerase sigma factor 70 region 4 type 2" evidence="5">
    <location>
        <begin position="106"/>
        <end position="157"/>
    </location>
</feature>
<name>G7USW4_PSEUP</name>
<dbReference type="Pfam" id="PF22029">
    <property type="entry name" value="PhyR_sigma2"/>
    <property type="match status" value="1"/>
</dbReference>
<dbReference type="STRING" id="1045855.DSC_00860"/>
<keyword evidence="8" id="KW-1185">Reference proteome</keyword>
<organism evidence="7 8">
    <name type="scientific">Pseudoxanthomonas spadix (strain BD-a59)</name>
    <dbReference type="NCBI Taxonomy" id="1045855"/>
    <lineage>
        <taxon>Bacteria</taxon>
        <taxon>Pseudomonadati</taxon>
        <taxon>Pseudomonadota</taxon>
        <taxon>Gammaproteobacteria</taxon>
        <taxon>Lysobacterales</taxon>
        <taxon>Lysobacteraceae</taxon>
        <taxon>Pseudoxanthomonas</taxon>
    </lineage>
</organism>
<evidence type="ECO:0000313" key="8">
    <source>
        <dbReference type="Proteomes" id="UP000005870"/>
    </source>
</evidence>
<dbReference type="eggNOG" id="COG1595">
    <property type="taxonomic scope" value="Bacteria"/>
</dbReference>
<dbReference type="InterPro" id="IPR053866">
    <property type="entry name" value="PhyR_sigma2"/>
</dbReference>
<feature type="domain" description="PhyR sigma2" evidence="6">
    <location>
        <begin position="14"/>
        <end position="66"/>
    </location>
</feature>
<dbReference type="InterPro" id="IPR036388">
    <property type="entry name" value="WH-like_DNA-bd_sf"/>
</dbReference>
<dbReference type="InterPro" id="IPR013249">
    <property type="entry name" value="RNA_pol_sigma70_r4_t2"/>
</dbReference>
<comment type="similarity">
    <text evidence="1">Belongs to the sigma-70 factor family. ECF subfamily.</text>
</comment>
<dbReference type="InterPro" id="IPR014284">
    <property type="entry name" value="RNA_pol_sigma-70_dom"/>
</dbReference>
<dbReference type="PANTHER" id="PTHR43133:SF25">
    <property type="entry name" value="RNA POLYMERASE SIGMA FACTOR RFAY-RELATED"/>
    <property type="match status" value="1"/>
</dbReference>
<accession>G7USW4</accession>
<evidence type="ECO:0000256" key="4">
    <source>
        <dbReference type="ARBA" id="ARBA00023163"/>
    </source>
</evidence>
<dbReference type="InterPro" id="IPR013324">
    <property type="entry name" value="RNA_pol_sigma_r3/r4-like"/>
</dbReference>
<evidence type="ECO:0000313" key="7">
    <source>
        <dbReference type="EMBL" id="AER54825.1"/>
    </source>
</evidence>
<dbReference type="SUPFAM" id="SSF88659">
    <property type="entry name" value="Sigma3 and sigma4 domains of RNA polymerase sigma factors"/>
    <property type="match status" value="1"/>
</dbReference>
<dbReference type="AlphaFoldDB" id="G7USW4"/>
<evidence type="ECO:0000259" key="6">
    <source>
        <dbReference type="Pfam" id="PF22029"/>
    </source>
</evidence>
<dbReference type="GO" id="GO:0016987">
    <property type="term" value="F:sigma factor activity"/>
    <property type="evidence" value="ECO:0007669"/>
    <property type="project" value="UniProtKB-KW"/>
</dbReference>
<dbReference type="Proteomes" id="UP000005870">
    <property type="component" value="Chromosome"/>
</dbReference>
<dbReference type="InterPro" id="IPR039425">
    <property type="entry name" value="RNA_pol_sigma-70-like"/>
</dbReference>
<dbReference type="OrthoDB" id="9797134at2"/>
<keyword evidence="4" id="KW-0804">Transcription</keyword>
<gene>
    <name evidence="7" type="ordered locus">DSC_00860</name>
</gene>
<keyword evidence="2" id="KW-0805">Transcription regulation</keyword>
<protein>
    <submittedName>
        <fullName evidence="7">ECF sigma factor</fullName>
    </submittedName>
</protein>
<reference evidence="7 8" key="1">
    <citation type="journal article" date="2012" name="J. Bacteriol.">
        <title>Complete Genome Sequence of the BTEX-Degrading Bacterium Pseudoxanthomonas spadix BD-a59.</title>
        <authorList>
            <person name="Lee S.H."/>
            <person name="Jin H.M."/>
            <person name="Lee H.J."/>
            <person name="Kim J.M."/>
            <person name="Jeon C.O."/>
        </authorList>
    </citation>
    <scope>NUCLEOTIDE SEQUENCE [LARGE SCALE GENOMIC DNA]</scope>
    <source>
        <strain evidence="7 8">BD-a59</strain>
    </source>
</reference>
<keyword evidence="3" id="KW-0731">Sigma factor</keyword>
<dbReference type="HOGENOM" id="CLU_047691_1_4_6"/>
<evidence type="ECO:0000256" key="1">
    <source>
        <dbReference type="ARBA" id="ARBA00010641"/>
    </source>
</evidence>
<dbReference type="PANTHER" id="PTHR43133">
    <property type="entry name" value="RNA POLYMERASE ECF-TYPE SIGMA FACTO"/>
    <property type="match status" value="1"/>
</dbReference>
<dbReference type="NCBIfam" id="TIGR02937">
    <property type="entry name" value="sigma70-ECF"/>
    <property type="match status" value="1"/>
</dbReference>
<dbReference type="GO" id="GO:0006352">
    <property type="term" value="P:DNA-templated transcription initiation"/>
    <property type="evidence" value="ECO:0007669"/>
    <property type="project" value="InterPro"/>
</dbReference>
<dbReference type="GO" id="GO:0003677">
    <property type="term" value="F:DNA binding"/>
    <property type="evidence" value="ECO:0007669"/>
    <property type="project" value="InterPro"/>
</dbReference>
<dbReference type="KEGG" id="psd:DSC_00860"/>
<dbReference type="EMBL" id="CP003093">
    <property type="protein sequence ID" value="AER54825.1"/>
    <property type="molecule type" value="Genomic_DNA"/>
</dbReference>
<dbReference type="CDD" id="cd06171">
    <property type="entry name" value="Sigma70_r4"/>
    <property type="match status" value="1"/>
</dbReference>
<proteinExistence type="inferred from homology"/>
<dbReference type="RefSeq" id="WP_014162146.1">
    <property type="nucleotide sequence ID" value="NC_016147.2"/>
</dbReference>
<dbReference type="Pfam" id="PF08281">
    <property type="entry name" value="Sigma70_r4_2"/>
    <property type="match status" value="1"/>
</dbReference>
<evidence type="ECO:0000256" key="3">
    <source>
        <dbReference type="ARBA" id="ARBA00023082"/>
    </source>
</evidence>
<dbReference type="InterPro" id="IPR013325">
    <property type="entry name" value="RNA_pol_sigma_r2"/>
</dbReference>
<evidence type="ECO:0000259" key="5">
    <source>
        <dbReference type="Pfam" id="PF08281"/>
    </source>
</evidence>
<evidence type="ECO:0000256" key="2">
    <source>
        <dbReference type="ARBA" id="ARBA00023015"/>
    </source>
</evidence>
<sequence>MTAPATDLDDATLQALIPRLRRFARSLVHEPAAADDLVQATLERALVHGRSRHTPAALQGWLFSVLYRQFVDEHRRALRWRRLAQLFGQAEPEHAPSAERVTASRATLAAFDTLPAEQRALLLLVSVEGFSYRQVADTLGVPIGTVMSRLARARQALRVASDAAPGPTRPVLKVLR</sequence>
<dbReference type="Gene3D" id="1.10.1740.10">
    <property type="match status" value="1"/>
</dbReference>
<dbReference type="Gene3D" id="1.10.10.10">
    <property type="entry name" value="Winged helix-like DNA-binding domain superfamily/Winged helix DNA-binding domain"/>
    <property type="match status" value="1"/>
</dbReference>
<dbReference type="SUPFAM" id="SSF88946">
    <property type="entry name" value="Sigma2 domain of RNA polymerase sigma factors"/>
    <property type="match status" value="1"/>
</dbReference>